<comment type="caution">
    <text evidence="2">The sequence shown here is derived from an EMBL/GenBank/DDBJ whole genome shotgun (WGS) entry which is preliminary data.</text>
</comment>
<dbReference type="Pfam" id="PF02496">
    <property type="entry name" value="ABA_WDS"/>
    <property type="match status" value="1"/>
</dbReference>
<dbReference type="InterPro" id="IPR003496">
    <property type="entry name" value="ABA_WDS"/>
</dbReference>
<comment type="similarity">
    <text evidence="1">Belongs to the abscisic acid and water stress-induced protein family.</text>
</comment>
<sequence>MAEEKHHHHLFHHNKDEGKPAKVDYTKEEKHHKHKEHFGELGILGAGGFTLISKDGELQKDKKLLSSVSEDFMVSESMLKYLVESLGFSSYEKPIWVLKQTKQLLMNCVREAVENQQERQRRCCDEEIISEEVLS</sequence>
<reference evidence="2" key="1">
    <citation type="journal article" date="2023" name="Nat. Commun.">
        <title>Diploid and tetraploid genomes of Acorus and the evolution of monocots.</title>
        <authorList>
            <person name="Ma L."/>
            <person name="Liu K.W."/>
            <person name="Li Z."/>
            <person name="Hsiao Y.Y."/>
            <person name="Qi Y."/>
            <person name="Fu T."/>
            <person name="Tang G.D."/>
            <person name="Zhang D."/>
            <person name="Sun W.H."/>
            <person name="Liu D.K."/>
            <person name="Li Y."/>
            <person name="Chen G.Z."/>
            <person name="Liu X.D."/>
            <person name="Liao X.Y."/>
            <person name="Jiang Y.T."/>
            <person name="Yu X."/>
            <person name="Hao Y."/>
            <person name="Huang J."/>
            <person name="Zhao X.W."/>
            <person name="Ke S."/>
            <person name="Chen Y.Y."/>
            <person name="Wu W.L."/>
            <person name="Hsu J.L."/>
            <person name="Lin Y.F."/>
            <person name="Huang M.D."/>
            <person name="Li C.Y."/>
            <person name="Huang L."/>
            <person name="Wang Z.W."/>
            <person name="Zhao X."/>
            <person name="Zhong W.Y."/>
            <person name="Peng D.H."/>
            <person name="Ahmad S."/>
            <person name="Lan S."/>
            <person name="Zhang J.S."/>
            <person name="Tsai W.C."/>
            <person name="Van de Peer Y."/>
            <person name="Liu Z.J."/>
        </authorList>
    </citation>
    <scope>NUCLEOTIDE SEQUENCE</scope>
    <source>
        <strain evidence="2">CP</strain>
    </source>
</reference>
<evidence type="ECO:0000256" key="1">
    <source>
        <dbReference type="ARBA" id="ARBA00007160"/>
    </source>
</evidence>
<name>A0AAV9EBB1_ACOCL</name>
<accession>A0AAV9EBB1</accession>
<gene>
    <name evidence="2" type="ORF">QJS10_CPA08g00590</name>
</gene>
<proteinExistence type="inferred from homology"/>
<keyword evidence="3" id="KW-1185">Reference proteome</keyword>
<evidence type="ECO:0000313" key="2">
    <source>
        <dbReference type="EMBL" id="KAK1310667.1"/>
    </source>
</evidence>
<organism evidence="2 3">
    <name type="scientific">Acorus calamus</name>
    <name type="common">Sweet flag</name>
    <dbReference type="NCBI Taxonomy" id="4465"/>
    <lineage>
        <taxon>Eukaryota</taxon>
        <taxon>Viridiplantae</taxon>
        <taxon>Streptophyta</taxon>
        <taxon>Embryophyta</taxon>
        <taxon>Tracheophyta</taxon>
        <taxon>Spermatophyta</taxon>
        <taxon>Magnoliopsida</taxon>
        <taxon>Liliopsida</taxon>
        <taxon>Acoraceae</taxon>
        <taxon>Acorus</taxon>
    </lineage>
</organism>
<dbReference type="EMBL" id="JAUJYO010000008">
    <property type="protein sequence ID" value="KAK1310667.1"/>
    <property type="molecule type" value="Genomic_DNA"/>
</dbReference>
<dbReference type="AlphaFoldDB" id="A0AAV9EBB1"/>
<dbReference type="Proteomes" id="UP001180020">
    <property type="component" value="Unassembled WGS sequence"/>
</dbReference>
<evidence type="ECO:0000313" key="3">
    <source>
        <dbReference type="Proteomes" id="UP001180020"/>
    </source>
</evidence>
<protein>
    <submittedName>
        <fullName evidence="2">Uncharacterized protein</fullName>
    </submittedName>
</protein>
<reference evidence="2" key="2">
    <citation type="submission" date="2023-06" db="EMBL/GenBank/DDBJ databases">
        <authorList>
            <person name="Ma L."/>
            <person name="Liu K.-W."/>
            <person name="Li Z."/>
            <person name="Hsiao Y.-Y."/>
            <person name="Qi Y."/>
            <person name="Fu T."/>
            <person name="Tang G."/>
            <person name="Zhang D."/>
            <person name="Sun W.-H."/>
            <person name="Liu D.-K."/>
            <person name="Li Y."/>
            <person name="Chen G.-Z."/>
            <person name="Liu X.-D."/>
            <person name="Liao X.-Y."/>
            <person name="Jiang Y.-T."/>
            <person name="Yu X."/>
            <person name="Hao Y."/>
            <person name="Huang J."/>
            <person name="Zhao X.-W."/>
            <person name="Ke S."/>
            <person name="Chen Y.-Y."/>
            <person name="Wu W.-L."/>
            <person name="Hsu J.-L."/>
            <person name="Lin Y.-F."/>
            <person name="Huang M.-D."/>
            <person name="Li C.-Y."/>
            <person name="Huang L."/>
            <person name="Wang Z.-W."/>
            <person name="Zhao X."/>
            <person name="Zhong W.-Y."/>
            <person name="Peng D.-H."/>
            <person name="Ahmad S."/>
            <person name="Lan S."/>
            <person name="Zhang J.-S."/>
            <person name="Tsai W.-C."/>
            <person name="Van De Peer Y."/>
            <person name="Liu Z.-J."/>
        </authorList>
    </citation>
    <scope>NUCLEOTIDE SEQUENCE</scope>
    <source>
        <strain evidence="2">CP</strain>
        <tissue evidence="2">Leaves</tissue>
    </source>
</reference>